<reference evidence="2" key="1">
    <citation type="submission" date="2021-01" db="UniProtKB">
        <authorList>
            <consortium name="EnsemblMetazoa"/>
        </authorList>
    </citation>
    <scope>IDENTIFICATION</scope>
</reference>
<dbReference type="InterPro" id="IPR016197">
    <property type="entry name" value="Chromo-like_dom_sf"/>
</dbReference>
<dbReference type="SUPFAM" id="SSF54160">
    <property type="entry name" value="Chromo domain-like"/>
    <property type="match status" value="1"/>
</dbReference>
<evidence type="ECO:0000313" key="2">
    <source>
        <dbReference type="EnsemblMetazoa" id="CLYHEMP020784.1"/>
    </source>
</evidence>
<evidence type="ECO:0000259" key="1">
    <source>
        <dbReference type="PROSITE" id="PS50013"/>
    </source>
</evidence>
<dbReference type="Gene3D" id="2.40.50.40">
    <property type="match status" value="1"/>
</dbReference>
<organism evidence="2 3">
    <name type="scientific">Clytia hemisphaerica</name>
    <dbReference type="NCBI Taxonomy" id="252671"/>
    <lineage>
        <taxon>Eukaryota</taxon>
        <taxon>Metazoa</taxon>
        <taxon>Cnidaria</taxon>
        <taxon>Hydrozoa</taxon>
        <taxon>Hydroidolina</taxon>
        <taxon>Leptothecata</taxon>
        <taxon>Obeliida</taxon>
        <taxon>Clytiidae</taxon>
        <taxon>Clytia</taxon>
    </lineage>
</organism>
<sequence length="185" mass="20492">LVRGGKHAKRAKNCNCYSAPVNGQNDVDVSVGTDGTEILTGSSGASSSDIISNENCIVESSLEHLSEELVPPNPEKILAPSDSIETNNSSHKRSSRAAKLDILYEDLNDDDLIPNSRTLNVTKREVLHMAEQNEGFIENVESFRFSKAGKKEFMIKWIGYKKPTWEPEQLIPNKIISNYFASLIP</sequence>
<dbReference type="Proteomes" id="UP000594262">
    <property type="component" value="Unplaced"/>
</dbReference>
<proteinExistence type="predicted"/>
<feature type="domain" description="Chromo" evidence="1">
    <location>
        <begin position="135"/>
        <end position="185"/>
    </location>
</feature>
<protein>
    <recommendedName>
        <fullName evidence="1">Chromo domain-containing protein</fullName>
    </recommendedName>
</protein>
<keyword evidence="3" id="KW-1185">Reference proteome</keyword>
<dbReference type="EnsemblMetazoa" id="CLYHEMT020784.1">
    <property type="protein sequence ID" value="CLYHEMP020784.1"/>
    <property type="gene ID" value="CLYHEMG020784"/>
</dbReference>
<accession>A0A7M6DPT4</accession>
<name>A0A7M6DPT4_9CNID</name>
<dbReference type="PROSITE" id="PS50013">
    <property type="entry name" value="CHROMO_2"/>
    <property type="match status" value="1"/>
</dbReference>
<evidence type="ECO:0000313" key="3">
    <source>
        <dbReference type="Proteomes" id="UP000594262"/>
    </source>
</evidence>
<dbReference type="OrthoDB" id="433924at2759"/>
<dbReference type="AlphaFoldDB" id="A0A7M6DPT4"/>
<dbReference type="InterPro" id="IPR000953">
    <property type="entry name" value="Chromo/chromo_shadow_dom"/>
</dbReference>